<evidence type="ECO:0000256" key="2">
    <source>
        <dbReference type="ARBA" id="ARBA00022692"/>
    </source>
</evidence>
<feature type="chain" id="PRO_5035300535" description="Type I cytokine receptor cytokine-binding domain-containing protein" evidence="9">
    <location>
        <begin position="23"/>
        <end position="414"/>
    </location>
</feature>
<dbReference type="AlphaFoldDB" id="A0A8J6F199"/>
<dbReference type="InterPro" id="IPR036116">
    <property type="entry name" value="FN3_sf"/>
</dbReference>
<dbReference type="OrthoDB" id="9940625at2759"/>
<organism evidence="11 12">
    <name type="scientific">Eleutherodactylus coqui</name>
    <name type="common">Puerto Rican coqui</name>
    <dbReference type="NCBI Taxonomy" id="57060"/>
    <lineage>
        <taxon>Eukaryota</taxon>
        <taxon>Metazoa</taxon>
        <taxon>Chordata</taxon>
        <taxon>Craniata</taxon>
        <taxon>Vertebrata</taxon>
        <taxon>Euteleostomi</taxon>
        <taxon>Amphibia</taxon>
        <taxon>Batrachia</taxon>
        <taxon>Anura</taxon>
        <taxon>Neobatrachia</taxon>
        <taxon>Hyloidea</taxon>
        <taxon>Eleutherodactylidae</taxon>
        <taxon>Eleutherodactylinae</taxon>
        <taxon>Eleutherodactylus</taxon>
        <taxon>Eleutherodactylus</taxon>
    </lineage>
</organism>
<keyword evidence="12" id="KW-1185">Reference proteome</keyword>
<dbReference type="Proteomes" id="UP000770717">
    <property type="component" value="Unassembled WGS sequence"/>
</dbReference>
<gene>
    <name evidence="11" type="ORF">GDO78_013394</name>
</gene>
<dbReference type="PANTHER" id="PTHR23037">
    <property type="entry name" value="CYTOKINE RECEPTOR"/>
    <property type="match status" value="1"/>
</dbReference>
<sequence length="414" mass="47136">MRANCSPAALLLLTAVAQSTSSELSFSRSSANITSRLVNMFQMNIQWKSQAANCTPAYEITISVNSGKLIGGLPIYFPYIVEIGRFSRLLGLNNYFSTEIKARCNGTIIEQANRSHMHWMARGDEKTSVKNFICVWYYMEYISCTWQPTDNPPIGQYRLHYWEQDENSRPAPPASAQLQDLLRTGNECQDNFPSDGLYLGCKFPYYKESAGSKYLLFVVTDTSYTVRPSLLYARAREIAKPKSPTIMYVSEVINGILYVNWTMSPPLKNLNFEVHVSSDKWPIELNRTTENYSMNISIPHTDGTLKVKVRASFTKYVNDISNWSDWSEERIVPGQTKNTTSILPLILIPAAVIVLVILLLVYLKRLKILLLPPIPHPGKKFQSDLQHWLKNERPADFYIKPEKEEISPVSLIEA</sequence>
<feature type="domain" description="Type I cytokine receptor cytokine-binding" evidence="10">
    <location>
        <begin position="133"/>
        <end position="223"/>
    </location>
</feature>
<dbReference type="SUPFAM" id="SSF49265">
    <property type="entry name" value="Fibronectin type III"/>
    <property type="match status" value="2"/>
</dbReference>
<keyword evidence="6" id="KW-0675">Receptor</keyword>
<evidence type="ECO:0000256" key="6">
    <source>
        <dbReference type="ARBA" id="ARBA00023170"/>
    </source>
</evidence>
<evidence type="ECO:0000256" key="4">
    <source>
        <dbReference type="ARBA" id="ARBA00022989"/>
    </source>
</evidence>
<evidence type="ECO:0000313" key="11">
    <source>
        <dbReference type="EMBL" id="KAG9478364.1"/>
    </source>
</evidence>
<dbReference type="Gene3D" id="2.60.40.10">
    <property type="entry name" value="Immunoglobulins"/>
    <property type="match status" value="2"/>
</dbReference>
<dbReference type="InterPro" id="IPR013783">
    <property type="entry name" value="Ig-like_fold"/>
</dbReference>
<evidence type="ECO:0000256" key="5">
    <source>
        <dbReference type="ARBA" id="ARBA00023136"/>
    </source>
</evidence>
<keyword evidence="4 8" id="KW-1133">Transmembrane helix</keyword>
<protein>
    <recommendedName>
        <fullName evidence="10">Type I cytokine receptor cytokine-binding domain-containing protein</fullName>
    </recommendedName>
</protein>
<evidence type="ECO:0000313" key="12">
    <source>
        <dbReference type="Proteomes" id="UP000770717"/>
    </source>
</evidence>
<evidence type="ECO:0000259" key="10">
    <source>
        <dbReference type="Pfam" id="PF09240"/>
    </source>
</evidence>
<evidence type="ECO:0000256" key="9">
    <source>
        <dbReference type="SAM" id="SignalP"/>
    </source>
</evidence>
<dbReference type="PANTHER" id="PTHR23037:SF46">
    <property type="entry name" value="INTERLEUKIN 5 RECEPTOR SUBUNIT ALPHA"/>
    <property type="match status" value="1"/>
</dbReference>
<comment type="caution">
    <text evidence="11">The sequence shown here is derived from an EMBL/GenBank/DDBJ whole genome shotgun (WGS) entry which is preliminary data.</text>
</comment>
<keyword evidence="3 9" id="KW-0732">Signal</keyword>
<dbReference type="GO" id="GO:0009897">
    <property type="term" value="C:external side of plasma membrane"/>
    <property type="evidence" value="ECO:0007669"/>
    <property type="project" value="TreeGrafter"/>
</dbReference>
<accession>A0A8J6F199</accession>
<dbReference type="InterPro" id="IPR015321">
    <property type="entry name" value="TypeI_recpt_CBD"/>
</dbReference>
<feature type="transmembrane region" description="Helical" evidence="8">
    <location>
        <begin position="342"/>
        <end position="363"/>
    </location>
</feature>
<dbReference type="GO" id="GO:0004896">
    <property type="term" value="F:cytokine receptor activity"/>
    <property type="evidence" value="ECO:0007669"/>
    <property type="project" value="TreeGrafter"/>
</dbReference>
<feature type="signal peptide" evidence="9">
    <location>
        <begin position="1"/>
        <end position="22"/>
    </location>
</feature>
<evidence type="ECO:0000256" key="3">
    <source>
        <dbReference type="ARBA" id="ARBA00022729"/>
    </source>
</evidence>
<comment type="subcellular location">
    <subcellularLocation>
        <location evidence="1">Membrane</location>
        <topology evidence="1">Single-pass type I membrane protein</topology>
    </subcellularLocation>
</comment>
<keyword evidence="5 8" id="KW-0472">Membrane</keyword>
<dbReference type="Pfam" id="PF09240">
    <property type="entry name" value="IL6Ra-bind"/>
    <property type="match status" value="1"/>
</dbReference>
<proteinExistence type="predicted"/>
<evidence type="ECO:0000256" key="7">
    <source>
        <dbReference type="ARBA" id="ARBA00023180"/>
    </source>
</evidence>
<keyword evidence="7" id="KW-0325">Glycoprotein</keyword>
<dbReference type="EMBL" id="WNTK01000009">
    <property type="protein sequence ID" value="KAG9478364.1"/>
    <property type="molecule type" value="Genomic_DNA"/>
</dbReference>
<evidence type="ECO:0000256" key="8">
    <source>
        <dbReference type="SAM" id="Phobius"/>
    </source>
</evidence>
<evidence type="ECO:0000256" key="1">
    <source>
        <dbReference type="ARBA" id="ARBA00004479"/>
    </source>
</evidence>
<name>A0A8J6F199_ELECQ</name>
<reference evidence="11" key="1">
    <citation type="thesis" date="2020" institute="ProQuest LLC" country="789 East Eisenhower Parkway, Ann Arbor, MI, USA">
        <title>Comparative Genomics and Chromosome Evolution.</title>
        <authorList>
            <person name="Mudd A.B."/>
        </authorList>
    </citation>
    <scope>NUCLEOTIDE SEQUENCE</scope>
    <source>
        <strain evidence="11">HN-11 Male</strain>
        <tissue evidence="11">Kidney and liver</tissue>
    </source>
</reference>
<keyword evidence="2 8" id="KW-0812">Transmembrane</keyword>